<accession>A0A4S2JM55</accession>
<dbReference type="Pfam" id="PF14724">
    <property type="entry name" value="mit_SMPDase"/>
    <property type="match status" value="4"/>
</dbReference>
<keyword evidence="4 5" id="KW-0472">Membrane</keyword>
<comment type="caution">
    <text evidence="6">The sequence shown here is derived from an EMBL/GenBank/DDBJ whole genome shotgun (WGS) entry which is preliminary data.</text>
</comment>
<protein>
    <submittedName>
        <fullName evidence="6">Sphingomyelin phosphodiesterase 4</fullName>
    </submittedName>
</protein>
<dbReference type="AlphaFoldDB" id="A0A4S2JM55"/>
<evidence type="ECO:0000256" key="4">
    <source>
        <dbReference type="ARBA" id="ARBA00023136"/>
    </source>
</evidence>
<keyword evidence="3 5" id="KW-1133">Transmembrane helix</keyword>
<evidence type="ECO:0000256" key="2">
    <source>
        <dbReference type="ARBA" id="ARBA00022692"/>
    </source>
</evidence>
<dbReference type="GO" id="GO:0050290">
    <property type="term" value="F:sphingomyelin phosphodiesterase D activity"/>
    <property type="evidence" value="ECO:0007669"/>
    <property type="project" value="InterPro"/>
</dbReference>
<dbReference type="PANTHER" id="PTHR12988:SF6">
    <property type="entry name" value="SPHINGOMYELIN PHOSPHODIESTERASE 4"/>
    <property type="match status" value="1"/>
</dbReference>
<dbReference type="InterPro" id="IPR024129">
    <property type="entry name" value="Sphingomy_SMPD4"/>
</dbReference>
<dbReference type="STRING" id="300112.A0A4S2JM55"/>
<gene>
    <name evidence="6" type="ORF">DBV15_03277</name>
</gene>
<dbReference type="Proteomes" id="UP000310200">
    <property type="component" value="Unassembled WGS sequence"/>
</dbReference>
<dbReference type="PANTHER" id="PTHR12988">
    <property type="entry name" value="SPHINGOMYELIN PHOSPHODIESTERASE 4"/>
    <property type="match status" value="1"/>
</dbReference>
<keyword evidence="7" id="KW-1185">Reference proteome</keyword>
<dbReference type="GO" id="GO:0046513">
    <property type="term" value="P:ceramide biosynthetic process"/>
    <property type="evidence" value="ECO:0007669"/>
    <property type="project" value="TreeGrafter"/>
</dbReference>
<evidence type="ECO:0000256" key="1">
    <source>
        <dbReference type="ARBA" id="ARBA00004167"/>
    </source>
</evidence>
<feature type="transmembrane region" description="Helical" evidence="5">
    <location>
        <begin position="710"/>
        <end position="730"/>
    </location>
</feature>
<dbReference type="GO" id="GO:0016020">
    <property type="term" value="C:membrane"/>
    <property type="evidence" value="ECO:0007669"/>
    <property type="project" value="UniProtKB-SubCell"/>
</dbReference>
<proteinExistence type="predicted"/>
<organism evidence="6 7">
    <name type="scientific">Temnothorax longispinosus</name>
    <dbReference type="NCBI Taxonomy" id="300112"/>
    <lineage>
        <taxon>Eukaryota</taxon>
        <taxon>Metazoa</taxon>
        <taxon>Ecdysozoa</taxon>
        <taxon>Arthropoda</taxon>
        <taxon>Hexapoda</taxon>
        <taxon>Insecta</taxon>
        <taxon>Pterygota</taxon>
        <taxon>Neoptera</taxon>
        <taxon>Endopterygota</taxon>
        <taxon>Hymenoptera</taxon>
        <taxon>Apocrita</taxon>
        <taxon>Aculeata</taxon>
        <taxon>Formicoidea</taxon>
        <taxon>Formicidae</taxon>
        <taxon>Myrmicinae</taxon>
        <taxon>Temnothorax</taxon>
    </lineage>
</organism>
<evidence type="ECO:0000256" key="5">
    <source>
        <dbReference type="SAM" id="Phobius"/>
    </source>
</evidence>
<comment type="subcellular location">
    <subcellularLocation>
        <location evidence="1">Membrane</location>
        <topology evidence="1">Single-pass membrane protein</topology>
    </subcellularLocation>
</comment>
<evidence type="ECO:0000256" key="3">
    <source>
        <dbReference type="ARBA" id="ARBA00022989"/>
    </source>
</evidence>
<sequence>MASSTDVATIRAQRYLNEPLVERCRDLSVLIDESSTTELQLVFPLLIDSLFGIVDNIGWGLHNITLKKNPHEYEMLCHFLSPQGPMFSLCYKLLPDCYLKYNFPVSYLPYYIFHFAYHLTNPWLRLQQQENVWMNWETVYVQLAHCYLYHFLPRDNSAVLPVIGPYVKKTPPRKLTQSPEFRRDCQKLQTLRLLRASILTSGSMSPGSGAPQQQQCLPQVWRSETVVQVFLDFWLEYTEDAQLSTSYLSSIPRRHSIHSGEHIRLVRAFIKTLHEFTNSATGDKSAMDELKRIILPSVQGKIYTFLRKAIYHWPLDSSFRLILEAWLSFIQPWRYVPGVSYTKEGYAKAEEEERGKIHDPGRWISFVANNLLAYTVVFQQLLPRFMRTDLVAPKNALMLFRVTKVFSQPYLAKMICEVESCMDDAGLSKGRITTNQWTSIVRQQIVELEGPTYQYVPLFSTAINLQVVWFLSNIKQAHLTATSLVEALENRRRGKCFLLSLWEFFSCEEYSSDDISIEERRRVPVLLATAQQQLIDIFQIQLEDIPQVAIVADQEYHDSILSTSFCHQSQMESSFDSSRPGTFVPLQEGRQTCRYIEYMGDPELQPVRTNECAFLVRHLYKLCCYINLKYRHEIIALYSRRSFLGSICRQLIAPPTTIVKLPKRTSNGFTSGSEERLPPRLSLRSLANYTFLMSISFGILIAWLTNYGPFMFLGFIFFMWIMYIVIRATLQHYFPSGASIFRPSASTSSISR</sequence>
<dbReference type="EMBL" id="QBLH01003572">
    <property type="protein sequence ID" value="TGZ37275.1"/>
    <property type="molecule type" value="Genomic_DNA"/>
</dbReference>
<keyword evidence="2 5" id="KW-0812">Transmembrane</keyword>
<dbReference type="GO" id="GO:0046475">
    <property type="term" value="P:glycerophospholipid catabolic process"/>
    <property type="evidence" value="ECO:0007669"/>
    <property type="project" value="TreeGrafter"/>
</dbReference>
<evidence type="ECO:0000313" key="7">
    <source>
        <dbReference type="Proteomes" id="UP000310200"/>
    </source>
</evidence>
<evidence type="ECO:0000313" key="6">
    <source>
        <dbReference type="EMBL" id="TGZ37275.1"/>
    </source>
</evidence>
<dbReference type="GO" id="GO:0006685">
    <property type="term" value="P:sphingomyelin catabolic process"/>
    <property type="evidence" value="ECO:0007669"/>
    <property type="project" value="TreeGrafter"/>
</dbReference>
<reference evidence="6 7" key="1">
    <citation type="journal article" date="2019" name="Philos. Trans. R. Soc. Lond., B, Biol. Sci.">
        <title>Ant behaviour and brain gene expression of defending hosts depend on the ecological success of the intruding social parasite.</title>
        <authorList>
            <person name="Kaur R."/>
            <person name="Stoldt M."/>
            <person name="Jongepier E."/>
            <person name="Feldmeyer B."/>
            <person name="Menzel F."/>
            <person name="Bornberg-Bauer E."/>
            <person name="Foitzik S."/>
        </authorList>
    </citation>
    <scope>NUCLEOTIDE SEQUENCE [LARGE SCALE GENOMIC DNA]</scope>
    <source>
        <tissue evidence="6">Whole body</tissue>
    </source>
</reference>
<name>A0A4S2JM55_9HYME</name>